<name>A0ACB7W2X3_DIOAL</name>
<sequence>MAEPGFASAKPTNGSGIPPPPSIKPRPAYRPPAPSKAPRRRGRLCSCCLWLTFLISALILLAAIAGAIFYLIYRPHRPTFTISTLRLSAFNLTTSNQLATSLDLSITTRNPNRKLVFSYDPISISASSDGLPIGDGSVLGFVQGTKNTTVLKTTIATSGKRVDSSAASDLKKKSSVPIEIDLETKVIVKIGALKTKKITIRVSCGGINAAVPKSKGKKAKPAPEFSPDASCDVKMRIKIWKWTV</sequence>
<evidence type="ECO:0000313" key="1">
    <source>
        <dbReference type="EMBL" id="KAH7681963.1"/>
    </source>
</evidence>
<gene>
    <name evidence="1" type="ORF">IHE45_05G091700</name>
</gene>
<protein>
    <submittedName>
        <fullName evidence="1">Late embryogenesis abundant protein LEA-2 subgroup domain-containing protein</fullName>
    </submittedName>
</protein>
<comment type="caution">
    <text evidence="1">The sequence shown here is derived from an EMBL/GenBank/DDBJ whole genome shotgun (WGS) entry which is preliminary data.</text>
</comment>
<dbReference type="EMBL" id="CM037015">
    <property type="protein sequence ID" value="KAH7681963.1"/>
    <property type="molecule type" value="Genomic_DNA"/>
</dbReference>
<organism evidence="1 2">
    <name type="scientific">Dioscorea alata</name>
    <name type="common">Purple yam</name>
    <dbReference type="NCBI Taxonomy" id="55571"/>
    <lineage>
        <taxon>Eukaryota</taxon>
        <taxon>Viridiplantae</taxon>
        <taxon>Streptophyta</taxon>
        <taxon>Embryophyta</taxon>
        <taxon>Tracheophyta</taxon>
        <taxon>Spermatophyta</taxon>
        <taxon>Magnoliopsida</taxon>
        <taxon>Liliopsida</taxon>
        <taxon>Dioscoreales</taxon>
        <taxon>Dioscoreaceae</taxon>
        <taxon>Dioscorea</taxon>
    </lineage>
</organism>
<accession>A0ACB7W2X3</accession>
<keyword evidence="2" id="KW-1185">Reference proteome</keyword>
<dbReference type="Proteomes" id="UP000827976">
    <property type="component" value="Chromosome 5"/>
</dbReference>
<evidence type="ECO:0000313" key="2">
    <source>
        <dbReference type="Proteomes" id="UP000827976"/>
    </source>
</evidence>
<reference evidence="2" key="1">
    <citation type="journal article" date="2022" name="Nat. Commun.">
        <title>Chromosome evolution and the genetic basis of agronomically important traits in greater yam.</title>
        <authorList>
            <person name="Bredeson J.V."/>
            <person name="Lyons J.B."/>
            <person name="Oniyinde I.O."/>
            <person name="Okereke N.R."/>
            <person name="Kolade O."/>
            <person name="Nnabue I."/>
            <person name="Nwadili C.O."/>
            <person name="Hribova E."/>
            <person name="Parker M."/>
            <person name="Nwogha J."/>
            <person name="Shu S."/>
            <person name="Carlson J."/>
            <person name="Kariba R."/>
            <person name="Muthemba S."/>
            <person name="Knop K."/>
            <person name="Barton G.J."/>
            <person name="Sherwood A.V."/>
            <person name="Lopez-Montes A."/>
            <person name="Asiedu R."/>
            <person name="Jamnadass R."/>
            <person name="Muchugi A."/>
            <person name="Goodstein D."/>
            <person name="Egesi C.N."/>
            <person name="Featherston J."/>
            <person name="Asfaw A."/>
            <person name="Simpson G.G."/>
            <person name="Dolezel J."/>
            <person name="Hendre P.S."/>
            <person name="Van Deynze A."/>
            <person name="Kumar P.L."/>
            <person name="Obidiegwu J.E."/>
            <person name="Bhattacharjee R."/>
            <person name="Rokhsar D.S."/>
        </authorList>
    </citation>
    <scope>NUCLEOTIDE SEQUENCE [LARGE SCALE GENOMIC DNA]</scope>
    <source>
        <strain evidence="2">cv. TDa95/00328</strain>
    </source>
</reference>
<proteinExistence type="predicted"/>